<name>A0A4V3D0Q5_9SPHI</name>
<gene>
    <name evidence="1" type="ORF">ATK78_3941</name>
</gene>
<dbReference type="Proteomes" id="UP000295620">
    <property type="component" value="Unassembled WGS sequence"/>
</dbReference>
<evidence type="ECO:0000313" key="1">
    <source>
        <dbReference type="EMBL" id="TDQ06928.1"/>
    </source>
</evidence>
<dbReference type="EMBL" id="SNYC01000007">
    <property type="protein sequence ID" value="TDQ06928.1"/>
    <property type="molecule type" value="Genomic_DNA"/>
</dbReference>
<dbReference type="AlphaFoldDB" id="A0A4V3D0Q5"/>
<evidence type="ECO:0000313" key="2">
    <source>
        <dbReference type="Proteomes" id="UP000295620"/>
    </source>
</evidence>
<protein>
    <submittedName>
        <fullName evidence="1">Uncharacterized protein</fullName>
    </submittedName>
</protein>
<organism evidence="1 2">
    <name type="scientific">Pedobacter metabolipauper</name>
    <dbReference type="NCBI Taxonomy" id="425513"/>
    <lineage>
        <taxon>Bacteria</taxon>
        <taxon>Pseudomonadati</taxon>
        <taxon>Bacteroidota</taxon>
        <taxon>Sphingobacteriia</taxon>
        <taxon>Sphingobacteriales</taxon>
        <taxon>Sphingobacteriaceae</taxon>
        <taxon>Pedobacter</taxon>
    </lineage>
</organism>
<reference evidence="1 2" key="1">
    <citation type="submission" date="2019-03" db="EMBL/GenBank/DDBJ databases">
        <title>Genomic Encyclopedia of Archaeal and Bacterial Type Strains, Phase II (KMG-II): from individual species to whole genera.</title>
        <authorList>
            <person name="Goeker M."/>
        </authorList>
    </citation>
    <scope>NUCLEOTIDE SEQUENCE [LARGE SCALE GENOMIC DNA]</scope>
    <source>
        <strain evidence="1 2">DSM 19035</strain>
    </source>
</reference>
<proteinExistence type="predicted"/>
<keyword evidence="2" id="KW-1185">Reference proteome</keyword>
<sequence>MKKGVQNGRPISNNTKHMLLDFWLEKFVIKARKIL</sequence>
<comment type="caution">
    <text evidence="1">The sequence shown here is derived from an EMBL/GenBank/DDBJ whole genome shotgun (WGS) entry which is preliminary data.</text>
</comment>
<accession>A0A4V3D0Q5</accession>